<dbReference type="Pfam" id="PF02557">
    <property type="entry name" value="VanY"/>
    <property type="match status" value="1"/>
</dbReference>
<gene>
    <name evidence="3" type="ORF">EIZ48_19630</name>
</gene>
<proteinExistence type="predicted"/>
<dbReference type="CDD" id="cd14845">
    <property type="entry name" value="L-Ala-D-Glu_peptidase_like"/>
    <property type="match status" value="1"/>
</dbReference>
<dbReference type="InterPro" id="IPR003646">
    <property type="entry name" value="SH3-like_bac-type"/>
</dbReference>
<comment type="caution">
    <text evidence="3">The sequence shown here is derived from an EMBL/GenBank/DDBJ whole genome shotgun (WGS) entry which is preliminary data.</text>
</comment>
<keyword evidence="4" id="KW-1185">Reference proteome</keyword>
<dbReference type="RefSeq" id="WP_160655119.1">
    <property type="nucleotide sequence ID" value="NZ_RSEJ01000023.1"/>
</dbReference>
<dbReference type="SUPFAM" id="SSF55166">
    <property type="entry name" value="Hedgehog/DD-peptidase"/>
    <property type="match status" value="1"/>
</dbReference>
<dbReference type="Proteomes" id="UP000738517">
    <property type="component" value="Unassembled WGS sequence"/>
</dbReference>
<evidence type="ECO:0000313" key="3">
    <source>
        <dbReference type="EMBL" id="NBI54730.1"/>
    </source>
</evidence>
<reference evidence="3 4" key="1">
    <citation type="journal article" date="2017" name="Int. J. Syst. Evol. Microbiol.">
        <title>Photobacterium alginatilyticum sp. nov., a marine bacterium isolated from bottom seawater.</title>
        <authorList>
            <person name="Wang X."/>
            <person name="Wang Y."/>
            <person name="Yang X."/>
            <person name="Sun H."/>
            <person name="Li B."/>
            <person name="Zhang X.H."/>
        </authorList>
    </citation>
    <scope>NUCLEOTIDE SEQUENCE [LARGE SCALE GENOMIC DNA]</scope>
    <source>
        <strain evidence="3 4">P03D4</strain>
    </source>
</reference>
<sequence length="247" mass="27988">MSVDRNMQHLHPTIRTRVASVVSILNKEGLPFKVFEGYRSPSRQAYLFSKGRNGVAGPIVTRARPWQSMHQYGCAADLVLRENGRWSWDDSGQKRKWWKRMHKVAKAEGLEPLSWEMPHLQLPDLSLSELRRGYYPENADESWANNLASEIYRSQRDGGAPPVPSLLPDRPSLNDNPDEEQMVRSKVIARTGLNLRAGPGVNFPTLSVLQPNSFVYVIGQEGDWSQVDLEGDNLADGYCHSSYLRQV</sequence>
<evidence type="ECO:0000313" key="4">
    <source>
        <dbReference type="Proteomes" id="UP000738517"/>
    </source>
</evidence>
<evidence type="ECO:0000259" key="2">
    <source>
        <dbReference type="PROSITE" id="PS51781"/>
    </source>
</evidence>
<dbReference type="InterPro" id="IPR009045">
    <property type="entry name" value="Zn_M74/Hedgehog-like"/>
</dbReference>
<accession>A0ABW9YMX5</accession>
<organism evidence="3 4">
    <name type="scientific">Photobacterium alginatilyticum</name>
    <dbReference type="NCBI Taxonomy" id="1775171"/>
    <lineage>
        <taxon>Bacteria</taxon>
        <taxon>Pseudomonadati</taxon>
        <taxon>Pseudomonadota</taxon>
        <taxon>Gammaproteobacteria</taxon>
        <taxon>Vibrionales</taxon>
        <taxon>Vibrionaceae</taxon>
        <taxon>Photobacterium</taxon>
    </lineage>
</organism>
<name>A0ABW9YMX5_9GAMM</name>
<evidence type="ECO:0000256" key="1">
    <source>
        <dbReference type="SAM" id="MobiDB-lite"/>
    </source>
</evidence>
<dbReference type="PROSITE" id="PS51781">
    <property type="entry name" value="SH3B"/>
    <property type="match status" value="1"/>
</dbReference>
<feature type="region of interest" description="Disordered" evidence="1">
    <location>
        <begin position="154"/>
        <end position="179"/>
    </location>
</feature>
<dbReference type="EMBL" id="RSEJ01000023">
    <property type="protein sequence ID" value="NBI54730.1"/>
    <property type="molecule type" value="Genomic_DNA"/>
</dbReference>
<dbReference type="InterPro" id="IPR003709">
    <property type="entry name" value="VanY-like_core_dom"/>
</dbReference>
<dbReference type="Gene3D" id="3.30.1380.10">
    <property type="match status" value="1"/>
</dbReference>
<feature type="domain" description="SH3b" evidence="2">
    <location>
        <begin position="180"/>
        <end position="247"/>
    </location>
</feature>
<dbReference type="Pfam" id="PF08239">
    <property type="entry name" value="SH3_3"/>
    <property type="match status" value="1"/>
</dbReference>
<dbReference type="Gene3D" id="2.30.30.40">
    <property type="entry name" value="SH3 Domains"/>
    <property type="match status" value="1"/>
</dbReference>
<protein>
    <recommendedName>
        <fullName evidence="2">SH3b domain-containing protein</fullName>
    </recommendedName>
</protein>